<dbReference type="PROSITE" id="PS51257">
    <property type="entry name" value="PROKAR_LIPOPROTEIN"/>
    <property type="match status" value="1"/>
</dbReference>
<organism evidence="5 6">
    <name type="scientific">SAR86 cluster bacterium</name>
    <dbReference type="NCBI Taxonomy" id="2030880"/>
    <lineage>
        <taxon>Bacteria</taxon>
        <taxon>Pseudomonadati</taxon>
        <taxon>Pseudomonadota</taxon>
        <taxon>Gammaproteobacteria</taxon>
        <taxon>SAR86 cluster</taxon>
    </lineage>
</organism>
<evidence type="ECO:0000313" key="5">
    <source>
        <dbReference type="EMBL" id="PCH63022.1"/>
    </source>
</evidence>
<keyword evidence="3" id="KW-0408">Iron</keyword>
<gene>
    <name evidence="5" type="ORF">COC19_01840</name>
</gene>
<dbReference type="EMBL" id="NVQR01000028">
    <property type="protein sequence ID" value="PCH63022.1"/>
    <property type="molecule type" value="Genomic_DNA"/>
</dbReference>
<evidence type="ECO:0000256" key="2">
    <source>
        <dbReference type="ARBA" id="ARBA00022723"/>
    </source>
</evidence>
<evidence type="ECO:0000313" key="6">
    <source>
        <dbReference type="Proteomes" id="UP000218172"/>
    </source>
</evidence>
<reference evidence="6" key="1">
    <citation type="submission" date="2017-08" db="EMBL/GenBank/DDBJ databases">
        <title>A dynamic microbial community with high functional redundancy inhabits the cold, oxic subseafloor aquifer.</title>
        <authorList>
            <person name="Tully B.J."/>
            <person name="Wheat C.G."/>
            <person name="Glazer B.T."/>
            <person name="Huber J.A."/>
        </authorList>
    </citation>
    <scope>NUCLEOTIDE SEQUENCE [LARGE SCALE GENOMIC DNA]</scope>
</reference>
<dbReference type="Proteomes" id="UP000218172">
    <property type="component" value="Unassembled WGS sequence"/>
</dbReference>
<dbReference type="InterPro" id="IPR036909">
    <property type="entry name" value="Cyt_c-like_dom_sf"/>
</dbReference>
<dbReference type="Gene3D" id="1.10.760.10">
    <property type="entry name" value="Cytochrome c-like domain"/>
    <property type="match status" value="1"/>
</dbReference>
<dbReference type="Pfam" id="PF13442">
    <property type="entry name" value="Cytochrome_CBB3"/>
    <property type="match status" value="1"/>
</dbReference>
<accession>A0A2A4MT29</accession>
<evidence type="ECO:0000256" key="1">
    <source>
        <dbReference type="ARBA" id="ARBA00022617"/>
    </source>
</evidence>
<feature type="domain" description="Cytochrome c" evidence="4">
    <location>
        <begin position="44"/>
        <end position="121"/>
    </location>
</feature>
<dbReference type="SUPFAM" id="SSF46626">
    <property type="entry name" value="Cytochrome c"/>
    <property type="match status" value="1"/>
</dbReference>
<comment type="caution">
    <text evidence="5">The sequence shown here is derived from an EMBL/GenBank/DDBJ whole genome shotgun (WGS) entry which is preliminary data.</text>
</comment>
<keyword evidence="1" id="KW-0349">Heme</keyword>
<keyword evidence="2" id="KW-0479">Metal-binding</keyword>
<evidence type="ECO:0000259" key="4">
    <source>
        <dbReference type="Pfam" id="PF13442"/>
    </source>
</evidence>
<sequence>MKLVVKQIIVWTFSLVALLGLVACSESEPPEPTVVEAFMNDAEALARGEALFVGTCSGYCHTLERSDTDALFLFDCQWKHGGSDEDIFNTVTDGVPSTRMVGFGDNFPQGADDLWKIIAFLRMNQEPCA</sequence>
<dbReference type="InterPro" id="IPR009056">
    <property type="entry name" value="Cyt_c-like_dom"/>
</dbReference>
<dbReference type="GO" id="GO:0009055">
    <property type="term" value="F:electron transfer activity"/>
    <property type="evidence" value="ECO:0007669"/>
    <property type="project" value="InterPro"/>
</dbReference>
<name>A0A2A4MT29_9GAMM</name>
<proteinExistence type="predicted"/>
<protein>
    <recommendedName>
        <fullName evidence="4">Cytochrome c domain-containing protein</fullName>
    </recommendedName>
</protein>
<dbReference type="GO" id="GO:0020037">
    <property type="term" value="F:heme binding"/>
    <property type="evidence" value="ECO:0007669"/>
    <property type="project" value="InterPro"/>
</dbReference>
<dbReference type="GO" id="GO:0046872">
    <property type="term" value="F:metal ion binding"/>
    <property type="evidence" value="ECO:0007669"/>
    <property type="project" value="UniProtKB-KW"/>
</dbReference>
<dbReference type="AlphaFoldDB" id="A0A2A4MT29"/>
<evidence type="ECO:0000256" key="3">
    <source>
        <dbReference type="ARBA" id="ARBA00023004"/>
    </source>
</evidence>